<dbReference type="Pfam" id="PF00743">
    <property type="entry name" value="FMO-like"/>
    <property type="match status" value="1"/>
</dbReference>
<dbReference type="EMBL" id="RXGB01000031">
    <property type="protein sequence ID" value="TMX05651.1"/>
    <property type="molecule type" value="Genomic_DNA"/>
</dbReference>
<accession>A0A6N2CJP4</accession>
<dbReference type="GO" id="GO:0004499">
    <property type="term" value="F:N,N-dimethylaniline monooxygenase activity"/>
    <property type="evidence" value="ECO:0007669"/>
    <property type="project" value="InterPro"/>
</dbReference>
<comment type="similarity">
    <text evidence="1 6">Belongs to the FMO family.</text>
</comment>
<comment type="cofactor">
    <cofactor evidence="6">
        <name>FAD</name>
        <dbReference type="ChEBI" id="CHEBI:57692"/>
    </cofactor>
</comment>
<comment type="caution">
    <text evidence="7">The sequence shown here is derived from an EMBL/GenBank/DDBJ whole genome shotgun (WGS) entry which is preliminary data.</text>
</comment>
<dbReference type="AlphaFoldDB" id="A0A6N2CJP4"/>
<keyword evidence="6" id="KW-0503">Monooxygenase</keyword>
<dbReference type="InterPro" id="IPR000960">
    <property type="entry name" value="Flavin_mOase"/>
</dbReference>
<protein>
    <recommendedName>
        <fullName evidence="6">Flavin-containing monooxygenase</fullName>
        <ecNumber evidence="6">1.-.-.-</ecNumber>
    </recommendedName>
</protein>
<name>A0A6N2CJP4_SOLCI</name>
<dbReference type="GO" id="GO:0050661">
    <property type="term" value="F:NADP binding"/>
    <property type="evidence" value="ECO:0007669"/>
    <property type="project" value="InterPro"/>
</dbReference>
<dbReference type="Gene3D" id="3.50.50.60">
    <property type="entry name" value="FAD/NAD(P)-binding domain"/>
    <property type="match status" value="2"/>
</dbReference>
<evidence type="ECO:0000256" key="4">
    <source>
        <dbReference type="ARBA" id="ARBA00022857"/>
    </source>
</evidence>
<evidence type="ECO:0000256" key="1">
    <source>
        <dbReference type="ARBA" id="ARBA00009183"/>
    </source>
</evidence>
<dbReference type="InterPro" id="IPR036188">
    <property type="entry name" value="FAD/NAD-bd_sf"/>
</dbReference>
<evidence type="ECO:0000256" key="6">
    <source>
        <dbReference type="RuleBase" id="RU361177"/>
    </source>
</evidence>
<dbReference type="InterPro" id="IPR050346">
    <property type="entry name" value="FMO-like"/>
</dbReference>
<evidence type="ECO:0000256" key="2">
    <source>
        <dbReference type="ARBA" id="ARBA00022630"/>
    </source>
</evidence>
<keyword evidence="3 6" id="KW-0274">FAD</keyword>
<keyword evidence="5 6" id="KW-0560">Oxidoreductase</keyword>
<dbReference type="FunFam" id="3.50.50.60:FF:000403">
    <property type="entry name" value="Flavin-containing monooxygenase"/>
    <property type="match status" value="1"/>
</dbReference>
<gene>
    <name evidence="7" type="ORF">EJD97_012132</name>
</gene>
<dbReference type="PROSITE" id="PS51257">
    <property type="entry name" value="PROKAR_LIPOPROTEIN"/>
    <property type="match status" value="1"/>
</dbReference>
<dbReference type="EC" id="1.-.-.-" evidence="6"/>
<evidence type="ECO:0000256" key="3">
    <source>
        <dbReference type="ARBA" id="ARBA00022827"/>
    </source>
</evidence>
<dbReference type="SUPFAM" id="SSF51905">
    <property type="entry name" value="FAD/NAD(P)-binding domain"/>
    <property type="match status" value="2"/>
</dbReference>
<evidence type="ECO:0000313" key="7">
    <source>
        <dbReference type="EMBL" id="TMX05651.1"/>
    </source>
</evidence>
<keyword evidence="2 6" id="KW-0285">Flavoprotein</keyword>
<organism evidence="7">
    <name type="scientific">Solanum chilense</name>
    <name type="common">Tomato</name>
    <name type="synonym">Lycopersicon chilense</name>
    <dbReference type="NCBI Taxonomy" id="4083"/>
    <lineage>
        <taxon>Eukaryota</taxon>
        <taxon>Viridiplantae</taxon>
        <taxon>Streptophyta</taxon>
        <taxon>Embryophyta</taxon>
        <taxon>Tracheophyta</taxon>
        <taxon>Spermatophyta</taxon>
        <taxon>Magnoliopsida</taxon>
        <taxon>eudicotyledons</taxon>
        <taxon>Gunneridae</taxon>
        <taxon>Pentapetalae</taxon>
        <taxon>asterids</taxon>
        <taxon>lamiids</taxon>
        <taxon>Solanales</taxon>
        <taxon>Solanaceae</taxon>
        <taxon>Solanoideae</taxon>
        <taxon>Solaneae</taxon>
        <taxon>Solanum</taxon>
        <taxon>Solanum subgen. Lycopersicon</taxon>
    </lineage>
</organism>
<dbReference type="PANTHER" id="PTHR23023">
    <property type="entry name" value="DIMETHYLANILINE MONOOXYGENASE"/>
    <property type="match status" value="1"/>
</dbReference>
<dbReference type="InterPro" id="IPR020946">
    <property type="entry name" value="Flavin_mOase-like"/>
</dbReference>
<dbReference type="GO" id="GO:0050660">
    <property type="term" value="F:flavin adenine dinucleotide binding"/>
    <property type="evidence" value="ECO:0007669"/>
    <property type="project" value="InterPro"/>
</dbReference>
<dbReference type="PIRSF" id="PIRSF000332">
    <property type="entry name" value="FMO"/>
    <property type="match status" value="1"/>
</dbReference>
<proteinExistence type="inferred from homology"/>
<evidence type="ECO:0000256" key="5">
    <source>
        <dbReference type="ARBA" id="ARBA00023002"/>
    </source>
</evidence>
<keyword evidence="4" id="KW-0521">NADP</keyword>
<sequence>MENFNDRKKEVIAIIGAGISGLLACKYCISKGFDPIVFESESGIGGVWRKTIESTKLQTPKPFYQFSDFPWPDSVTEMLPHQKTVLEYIESYATHFDLVRHIKFNSKVLSLSYEDDSSSGEWNLCKGKWNVTVYQVDFVVVCLGRFSQVPNMPEFRPNNGPEAFEGQVIHSMDHSKMDSKTATNFVRGKKVAVVGFQRSGMDIAMECSTVNGVERPCTVLIRTPHWNLSDFSPWGLNLGYLYFSRFSELMVHKPGEGVLLSLLATTLSPLRWAFSKYVETYIKHKNRLAKYGMVPKHSFLNELSSCSAALVPEGFYDRVEEGSIKLIKKADCFGFSKEGIVLEGQAETIKSDLVILATGFKGIDKLKHIFQSTKYQEFIAGSDDSATVPLYRIVTILKAMTLAEVSAASATVGDCTPTFFTFSSLAVSKCVDPGTRECIHPRIPQVAIIGFSESLANLYTSEIRCRWLAELLDGKFSLPSVKMMEKDIAEWDKYKKSYSYSKYYRRSCVAALHVWHNDQLCKDMGWNPKRKKGFWAEWFQPYGPMDY</sequence>
<reference evidence="7" key="1">
    <citation type="submission" date="2019-05" db="EMBL/GenBank/DDBJ databases">
        <title>The de novo reference genome and transcriptome assemblies of the wild tomato species Solanum chilense.</title>
        <authorList>
            <person name="Stam R."/>
            <person name="Nosenko T."/>
            <person name="Hoerger A.C."/>
            <person name="Stephan W."/>
            <person name="Seidel M.A."/>
            <person name="Kuhn J.M.M."/>
            <person name="Haberer G."/>
            <person name="Tellier A."/>
        </authorList>
    </citation>
    <scope>NUCLEOTIDE SEQUENCE</scope>
    <source>
        <tissue evidence="7">Mature leaves</tissue>
    </source>
</reference>